<gene>
    <name evidence="1" type="ORF">Tbon_05400</name>
</gene>
<reference evidence="1 2" key="2">
    <citation type="submission" date="2019-10" db="EMBL/GenBank/DDBJ databases">
        <title>Thermopilla bonchosmolovskayae gen. nov., sp. nov., a moderately thermophilic Chloroflexi bacterium from a Chukotka hot spring (Arctic, Russia), representing a novel classis Thermopillaia, which include previously uncultivated lineage OLB14.</title>
        <authorList>
            <person name="Kochetkova T.V."/>
            <person name="Zayulina K.S."/>
            <person name="Zhigarkov V.S."/>
            <person name="Minaev N.V."/>
            <person name="Novikov A."/>
            <person name="Toshchakov S.V."/>
            <person name="Elcheninov A.G."/>
            <person name="Kublanov I.V."/>
        </authorList>
    </citation>
    <scope>NUCLEOTIDE SEQUENCE [LARGE SCALE GENOMIC DNA]</scope>
    <source>
        <strain evidence="1 2">3753O</strain>
    </source>
</reference>
<dbReference type="EMBL" id="CP042829">
    <property type="protein sequence ID" value="QFG02746.1"/>
    <property type="molecule type" value="Genomic_DNA"/>
</dbReference>
<protein>
    <submittedName>
        <fullName evidence="1">Uncharacterized protein</fullName>
    </submittedName>
</protein>
<sequence length="70" mass="7580">MAVDIWDLEAGDVVVLISGNKAEVVAPTEDGSWFLARYLEVTDPDDAWLVGTFDAVHADEVEAVLLPVSH</sequence>
<dbReference type="RefSeq" id="WP_158066670.1">
    <property type="nucleotide sequence ID" value="NZ_CP042829.1"/>
</dbReference>
<dbReference type="Proteomes" id="UP000326331">
    <property type="component" value="Chromosome"/>
</dbReference>
<evidence type="ECO:0000313" key="1">
    <source>
        <dbReference type="EMBL" id="QFG02746.1"/>
    </source>
</evidence>
<evidence type="ECO:0000313" key="2">
    <source>
        <dbReference type="Proteomes" id="UP000326331"/>
    </source>
</evidence>
<organism evidence="1 2">
    <name type="scientific">Tepidiforma bonchosmolovskayae</name>
    <dbReference type="NCBI Taxonomy" id="2601677"/>
    <lineage>
        <taxon>Bacteria</taxon>
        <taxon>Bacillati</taxon>
        <taxon>Chloroflexota</taxon>
        <taxon>Tepidiformia</taxon>
        <taxon>Tepidiformales</taxon>
        <taxon>Tepidiformaceae</taxon>
        <taxon>Tepidiforma</taxon>
    </lineage>
</organism>
<accession>A0ABX6C0E2</accession>
<keyword evidence="2" id="KW-1185">Reference proteome</keyword>
<proteinExistence type="predicted"/>
<name>A0ABX6C0E2_9CHLR</name>
<reference evidence="1 2" key="1">
    <citation type="submission" date="2019-08" db="EMBL/GenBank/DDBJ databases">
        <authorList>
            <person name="Toschakov S.V."/>
        </authorList>
    </citation>
    <scope>NUCLEOTIDE SEQUENCE [LARGE SCALE GENOMIC DNA]</scope>
    <source>
        <strain evidence="1 2">3753O</strain>
    </source>
</reference>